<dbReference type="AlphaFoldDB" id="A0A365NYL1"/>
<evidence type="ECO:0000256" key="1">
    <source>
        <dbReference type="SAM" id="Coils"/>
    </source>
</evidence>
<accession>A0A365NYL1</accession>
<proteinExistence type="predicted"/>
<dbReference type="Proteomes" id="UP000253319">
    <property type="component" value="Unassembled WGS sequence"/>
</dbReference>
<evidence type="ECO:0000313" key="2">
    <source>
        <dbReference type="EMBL" id="RBA27300.1"/>
    </source>
</evidence>
<evidence type="ECO:0000313" key="3">
    <source>
        <dbReference type="Proteomes" id="UP000253319"/>
    </source>
</evidence>
<gene>
    <name evidence="2" type="ORF">DPN68_12920</name>
</gene>
<comment type="caution">
    <text evidence="2">The sequence shown here is derived from an EMBL/GenBank/DDBJ whole genome shotgun (WGS) entry which is preliminary data.</text>
</comment>
<protein>
    <submittedName>
        <fullName evidence="2">Uncharacterized protein</fullName>
    </submittedName>
</protein>
<name>A0A365NYL1_9FLAO</name>
<keyword evidence="3" id="KW-1185">Reference proteome</keyword>
<sequence>MATIKTETVTKSKTLEKLLLDHLEDFEPSGGGGGDHNLPDFELYAIDYLEFAEKRLNNIEKYKDDIDELINCVAHLKRAVDCQLDTFFHSVGLYKTIQDRNLKFEKKLDFLNGIGVFSSRSLNRLNTLRNKMEHHYEIPKISDIELYYDLVSAFIAVIQGLIFLLGFHREVDFSINIEDNNFGDFQSEYDDKKLEIRIKWNLKKSDKKNELVAKLDELDDFIYFFKVHILLVQLDTFANWKHIYDKIKLTKNDKKNGSH</sequence>
<organism evidence="2 3">
    <name type="scientific">Flavobacterium tibetense</name>
    <dbReference type="NCBI Taxonomy" id="2233533"/>
    <lineage>
        <taxon>Bacteria</taxon>
        <taxon>Pseudomonadati</taxon>
        <taxon>Bacteroidota</taxon>
        <taxon>Flavobacteriia</taxon>
        <taxon>Flavobacteriales</taxon>
        <taxon>Flavobacteriaceae</taxon>
        <taxon>Flavobacterium</taxon>
    </lineage>
</organism>
<dbReference type="EMBL" id="QLST01000034">
    <property type="protein sequence ID" value="RBA27300.1"/>
    <property type="molecule type" value="Genomic_DNA"/>
</dbReference>
<feature type="coiled-coil region" evidence="1">
    <location>
        <begin position="49"/>
        <end position="79"/>
    </location>
</feature>
<reference evidence="2 3" key="1">
    <citation type="submission" date="2018-06" db="EMBL/GenBank/DDBJ databases">
        <title>Flavobacterium tibetense sp. nov., isolated from a wetland YonghuCo on Tibetan Plateau.</title>
        <authorList>
            <person name="Xing P."/>
            <person name="Phurbu D."/>
            <person name="Lu H."/>
        </authorList>
    </citation>
    <scope>NUCLEOTIDE SEQUENCE [LARGE SCALE GENOMIC DNA]</scope>
    <source>
        <strain evidence="2 3">YH5</strain>
    </source>
</reference>
<keyword evidence="1" id="KW-0175">Coiled coil</keyword>